<evidence type="ECO:0000256" key="1">
    <source>
        <dbReference type="SAM" id="MobiDB-lite"/>
    </source>
</evidence>
<proteinExistence type="predicted"/>
<accession>A0A221UT61</accession>
<evidence type="ECO:0000313" key="3">
    <source>
        <dbReference type="Proteomes" id="UP000204551"/>
    </source>
</evidence>
<name>A0A221UT61_9FLAO</name>
<dbReference type="EMBL" id="CP022515">
    <property type="protein sequence ID" value="ASO04276.1"/>
    <property type="molecule type" value="Genomic_DNA"/>
</dbReference>
<dbReference type="AlphaFoldDB" id="A0A221UT61"/>
<gene>
    <name evidence="2" type="ORF">AREALGSMS7_00797</name>
</gene>
<feature type="region of interest" description="Disordered" evidence="1">
    <location>
        <begin position="1"/>
        <end position="23"/>
    </location>
</feature>
<reference evidence="2 3" key="1">
    <citation type="submission" date="2017-07" db="EMBL/GenBank/DDBJ databases">
        <title>Genome Sequence of Arenibacter algicola Strain SMS7 Isolated from a culture of the Diatom Skeletonema marinoi.</title>
        <authorList>
            <person name="Topel M."/>
            <person name="Pinder M.I.M."/>
            <person name="Johansson O.N."/>
            <person name="Kourtchenko O."/>
            <person name="Godhe A."/>
            <person name="Clarke A.K."/>
        </authorList>
    </citation>
    <scope>NUCLEOTIDE SEQUENCE [LARGE SCALE GENOMIC DNA]</scope>
    <source>
        <strain evidence="2 3">SMS7</strain>
    </source>
</reference>
<protein>
    <submittedName>
        <fullName evidence="2">Uncharacterized protein</fullName>
    </submittedName>
</protein>
<sequence>MPAWRKSYSQGPINVRSSLPDGKAGGVETLYSLGFSSAKSGDFAQQG</sequence>
<organism evidence="2 3">
    <name type="scientific">Arenibacter algicola</name>
    <dbReference type="NCBI Taxonomy" id="616991"/>
    <lineage>
        <taxon>Bacteria</taxon>
        <taxon>Pseudomonadati</taxon>
        <taxon>Bacteroidota</taxon>
        <taxon>Flavobacteriia</taxon>
        <taxon>Flavobacteriales</taxon>
        <taxon>Flavobacteriaceae</taxon>
        <taxon>Arenibacter</taxon>
    </lineage>
</organism>
<evidence type="ECO:0000313" key="2">
    <source>
        <dbReference type="EMBL" id="ASO04276.1"/>
    </source>
</evidence>
<dbReference type="KEGG" id="aalg:AREALGSMS7_00797"/>
<feature type="compositionally biased region" description="Polar residues" evidence="1">
    <location>
        <begin position="7"/>
        <end position="17"/>
    </location>
</feature>
<dbReference type="Proteomes" id="UP000204551">
    <property type="component" value="Chromosome"/>
</dbReference>